<proteinExistence type="predicted"/>
<name>A0A6G1EWT4_9ORYZ</name>
<gene>
    <name evidence="2" type="ORF">E2562_011106</name>
</gene>
<evidence type="ECO:0000313" key="3">
    <source>
        <dbReference type="Proteomes" id="UP000479710"/>
    </source>
</evidence>
<protein>
    <submittedName>
        <fullName evidence="2">Uncharacterized protein</fullName>
    </submittedName>
</protein>
<evidence type="ECO:0000256" key="1">
    <source>
        <dbReference type="SAM" id="MobiDB-lite"/>
    </source>
</evidence>
<dbReference type="AlphaFoldDB" id="A0A6G1EWT4"/>
<reference evidence="2 3" key="1">
    <citation type="submission" date="2019-11" db="EMBL/GenBank/DDBJ databases">
        <title>Whole genome sequence of Oryza granulata.</title>
        <authorList>
            <person name="Li W."/>
        </authorList>
    </citation>
    <scope>NUCLEOTIDE SEQUENCE [LARGE SCALE GENOMIC DNA]</scope>
    <source>
        <strain evidence="3">cv. Menghai</strain>
        <tissue evidence="2">Leaf</tissue>
    </source>
</reference>
<dbReference type="Proteomes" id="UP000479710">
    <property type="component" value="Unassembled WGS sequence"/>
</dbReference>
<organism evidence="2 3">
    <name type="scientific">Oryza meyeriana var. granulata</name>
    <dbReference type="NCBI Taxonomy" id="110450"/>
    <lineage>
        <taxon>Eukaryota</taxon>
        <taxon>Viridiplantae</taxon>
        <taxon>Streptophyta</taxon>
        <taxon>Embryophyta</taxon>
        <taxon>Tracheophyta</taxon>
        <taxon>Spermatophyta</taxon>
        <taxon>Magnoliopsida</taxon>
        <taxon>Liliopsida</taxon>
        <taxon>Poales</taxon>
        <taxon>Poaceae</taxon>
        <taxon>BOP clade</taxon>
        <taxon>Oryzoideae</taxon>
        <taxon>Oryzeae</taxon>
        <taxon>Oryzinae</taxon>
        <taxon>Oryza</taxon>
        <taxon>Oryza meyeriana</taxon>
    </lineage>
</organism>
<sequence>MAAREGDSTWASWVGAGAGGGVGALARAGSGEGEKDGGVGEAGEESFGREAVMRMGEVEEMTGNTDVAQ</sequence>
<keyword evidence="3" id="KW-1185">Reference proteome</keyword>
<dbReference type="EMBL" id="SPHZ02000002">
    <property type="protein sequence ID" value="KAF0929022.1"/>
    <property type="molecule type" value="Genomic_DNA"/>
</dbReference>
<feature type="region of interest" description="Disordered" evidence="1">
    <location>
        <begin position="27"/>
        <end position="51"/>
    </location>
</feature>
<comment type="caution">
    <text evidence="2">The sequence shown here is derived from an EMBL/GenBank/DDBJ whole genome shotgun (WGS) entry which is preliminary data.</text>
</comment>
<accession>A0A6G1EWT4</accession>
<evidence type="ECO:0000313" key="2">
    <source>
        <dbReference type="EMBL" id="KAF0929022.1"/>
    </source>
</evidence>